<feature type="domain" description="Peptidase S1" evidence="11">
    <location>
        <begin position="196"/>
        <end position="436"/>
    </location>
</feature>
<keyword evidence="7" id="KW-1015">Disulfide bond</keyword>
<gene>
    <name evidence="12" type="ORF">DAPPUDRAFT_324053</name>
</gene>
<dbReference type="FunFam" id="2.40.10.10:FF:000120">
    <property type="entry name" value="Putative serine protease"/>
    <property type="match status" value="1"/>
</dbReference>
<dbReference type="PRINTS" id="PR00722">
    <property type="entry name" value="CHYMOTRYPSIN"/>
</dbReference>
<dbReference type="InterPro" id="IPR043504">
    <property type="entry name" value="Peptidase_S1_PA_chymotrypsin"/>
</dbReference>
<dbReference type="PANTHER" id="PTHR24252:SF10">
    <property type="entry name" value="SERINE PROTEASE 56"/>
    <property type="match status" value="1"/>
</dbReference>
<organism evidence="12 13">
    <name type="scientific">Daphnia pulex</name>
    <name type="common">Water flea</name>
    <dbReference type="NCBI Taxonomy" id="6669"/>
    <lineage>
        <taxon>Eukaryota</taxon>
        <taxon>Metazoa</taxon>
        <taxon>Ecdysozoa</taxon>
        <taxon>Arthropoda</taxon>
        <taxon>Crustacea</taxon>
        <taxon>Branchiopoda</taxon>
        <taxon>Diplostraca</taxon>
        <taxon>Cladocera</taxon>
        <taxon>Anomopoda</taxon>
        <taxon>Daphniidae</taxon>
        <taxon>Daphnia</taxon>
    </lineage>
</organism>
<evidence type="ECO:0000256" key="7">
    <source>
        <dbReference type="ARBA" id="ARBA00023157"/>
    </source>
</evidence>
<evidence type="ECO:0000256" key="1">
    <source>
        <dbReference type="ARBA" id="ARBA00022659"/>
    </source>
</evidence>
<feature type="transmembrane region" description="Helical" evidence="10">
    <location>
        <begin position="23"/>
        <end position="44"/>
    </location>
</feature>
<dbReference type="KEGG" id="dpx:DAPPUDRAFT_324053"/>
<dbReference type="AlphaFoldDB" id="E9H0K3"/>
<dbReference type="STRING" id="6669.E9H0K3"/>
<keyword evidence="2" id="KW-0645">Protease</keyword>
<dbReference type="SUPFAM" id="SSF50494">
    <property type="entry name" value="Trypsin-like serine proteases"/>
    <property type="match status" value="1"/>
</dbReference>
<evidence type="ECO:0000256" key="2">
    <source>
        <dbReference type="ARBA" id="ARBA00022670"/>
    </source>
</evidence>
<dbReference type="InParanoid" id="E9H0K3"/>
<dbReference type="CDD" id="cd00190">
    <property type="entry name" value="Tryp_SPc"/>
    <property type="match status" value="1"/>
</dbReference>
<dbReference type="GO" id="GO:0042381">
    <property type="term" value="P:hemolymph coagulation"/>
    <property type="evidence" value="ECO:0007669"/>
    <property type="project" value="UniProtKB-KW"/>
</dbReference>
<dbReference type="GO" id="GO:0006508">
    <property type="term" value="P:proteolysis"/>
    <property type="evidence" value="ECO:0000318"/>
    <property type="project" value="GO_Central"/>
</dbReference>
<keyword evidence="1" id="KW-0768">Sushi</keyword>
<dbReference type="Pfam" id="PF00089">
    <property type="entry name" value="Trypsin"/>
    <property type="match status" value="1"/>
</dbReference>
<dbReference type="PROSITE" id="PS00134">
    <property type="entry name" value="TRYPSIN_HIS"/>
    <property type="match status" value="1"/>
</dbReference>
<sequence length="437" mass="47785">MEVLNSCPANVLSRNSPTSNKEIMFSVLLSHIPLLVLIFSPLFITYVNSRPQQFSGVADFEYQSCLTSEGHPGICKLSGFCSWSSAGQPQPPPDKTTAGEVGGRYNCGSTDGQHQRMVCCPPDESTVLFPDSIDVNPFESSPRNDTVAMPRIAVVEDENSADSLHTWPGDSTENIIWPRLPRNCGKVPIDVMRARIAGGVVAPKGAWPWLARLGYWDGTGITYNCAGVLITKHHVLTAAHCVYNRRNLIFVRLGDHGTTEYGPQDYYIERVTVHQRYVKSGRGSSYDIAIIRLSDFIPFTSDIQPICLPIDRRWGSLDIAGISGYVAGWGSTSYYEPASSVLMEVQLPVVSQSKCARAYRSHSQLRIDGTVLCAGLDSGGKDACRGDSGAPLMFQVGEKFVVVGLVSFGVRCATPGYPGVYSRVSVFTDWILQNISR</sequence>
<accession>E9H0K3</accession>
<dbReference type="OMA" id="MSACASN"/>
<reference evidence="12 13" key="1">
    <citation type="journal article" date="2011" name="Science">
        <title>The ecoresponsive genome of Daphnia pulex.</title>
        <authorList>
            <person name="Colbourne J.K."/>
            <person name="Pfrender M.E."/>
            <person name="Gilbert D."/>
            <person name="Thomas W.K."/>
            <person name="Tucker A."/>
            <person name="Oakley T.H."/>
            <person name="Tokishita S."/>
            <person name="Aerts A."/>
            <person name="Arnold G.J."/>
            <person name="Basu M.K."/>
            <person name="Bauer D.J."/>
            <person name="Caceres C.E."/>
            <person name="Carmel L."/>
            <person name="Casola C."/>
            <person name="Choi J.H."/>
            <person name="Detter J.C."/>
            <person name="Dong Q."/>
            <person name="Dusheyko S."/>
            <person name="Eads B.D."/>
            <person name="Frohlich T."/>
            <person name="Geiler-Samerotte K.A."/>
            <person name="Gerlach D."/>
            <person name="Hatcher P."/>
            <person name="Jogdeo S."/>
            <person name="Krijgsveld J."/>
            <person name="Kriventseva E.V."/>
            <person name="Kultz D."/>
            <person name="Laforsch C."/>
            <person name="Lindquist E."/>
            <person name="Lopez J."/>
            <person name="Manak J.R."/>
            <person name="Muller J."/>
            <person name="Pangilinan J."/>
            <person name="Patwardhan R.P."/>
            <person name="Pitluck S."/>
            <person name="Pritham E.J."/>
            <person name="Rechtsteiner A."/>
            <person name="Rho M."/>
            <person name="Rogozin I.B."/>
            <person name="Sakarya O."/>
            <person name="Salamov A."/>
            <person name="Schaack S."/>
            <person name="Shapiro H."/>
            <person name="Shiga Y."/>
            <person name="Skalitzky C."/>
            <person name="Smith Z."/>
            <person name="Souvorov A."/>
            <person name="Sung W."/>
            <person name="Tang Z."/>
            <person name="Tsuchiya D."/>
            <person name="Tu H."/>
            <person name="Vos H."/>
            <person name="Wang M."/>
            <person name="Wolf Y.I."/>
            <person name="Yamagata H."/>
            <person name="Yamada T."/>
            <person name="Ye Y."/>
            <person name="Shaw J.R."/>
            <person name="Andrews J."/>
            <person name="Crease T.J."/>
            <person name="Tang H."/>
            <person name="Lucas S.M."/>
            <person name="Robertson H.M."/>
            <person name="Bork P."/>
            <person name="Koonin E.V."/>
            <person name="Zdobnov E.M."/>
            <person name="Grigoriev I.V."/>
            <person name="Lynch M."/>
            <person name="Boore J.L."/>
        </authorList>
    </citation>
    <scope>NUCLEOTIDE SEQUENCE [LARGE SCALE GENOMIC DNA]</scope>
</reference>
<keyword evidence="10" id="KW-0472">Membrane</keyword>
<dbReference type="InterPro" id="IPR001254">
    <property type="entry name" value="Trypsin_dom"/>
</dbReference>
<evidence type="ECO:0000313" key="12">
    <source>
        <dbReference type="EMBL" id="EFX74737.1"/>
    </source>
</evidence>
<dbReference type="InterPro" id="IPR001314">
    <property type="entry name" value="Peptidase_S1A"/>
</dbReference>
<keyword evidence="10" id="KW-0812">Transmembrane</keyword>
<name>E9H0K3_DAPPU</name>
<keyword evidence="5" id="KW-0353">Hemolymph clotting</keyword>
<dbReference type="GO" id="GO:0004252">
    <property type="term" value="F:serine-type endopeptidase activity"/>
    <property type="evidence" value="ECO:0000318"/>
    <property type="project" value="GO_Central"/>
</dbReference>
<evidence type="ECO:0000313" key="13">
    <source>
        <dbReference type="Proteomes" id="UP000000305"/>
    </source>
</evidence>
<protein>
    <recommendedName>
        <fullName evidence="9">limulus clotting factor C</fullName>
        <ecNumber evidence="9">3.4.21.84</ecNumber>
    </recommendedName>
</protein>
<proteinExistence type="predicted"/>
<dbReference type="Proteomes" id="UP000000305">
    <property type="component" value="Unassembled WGS sequence"/>
</dbReference>
<evidence type="ECO:0000256" key="9">
    <source>
        <dbReference type="ARBA" id="ARBA00066707"/>
    </source>
</evidence>
<keyword evidence="6" id="KW-0720">Serine protease</keyword>
<keyword evidence="4" id="KW-0378">Hydrolase</keyword>
<dbReference type="InterPro" id="IPR018114">
    <property type="entry name" value="TRYPSIN_HIS"/>
</dbReference>
<dbReference type="OrthoDB" id="425190at2759"/>
<keyword evidence="13" id="KW-1185">Reference proteome</keyword>
<dbReference type="PANTHER" id="PTHR24252">
    <property type="entry name" value="ACROSIN-RELATED"/>
    <property type="match status" value="1"/>
</dbReference>
<keyword evidence="3" id="KW-0732">Signal</keyword>
<keyword evidence="10" id="KW-1133">Transmembrane helix</keyword>
<dbReference type="eggNOG" id="KOG3627">
    <property type="taxonomic scope" value="Eukaryota"/>
</dbReference>
<dbReference type="HOGENOM" id="CLU_006842_0_3_1"/>
<evidence type="ECO:0000256" key="3">
    <source>
        <dbReference type="ARBA" id="ARBA00022729"/>
    </source>
</evidence>
<dbReference type="EC" id="3.4.21.84" evidence="9"/>
<dbReference type="Gene3D" id="2.40.10.10">
    <property type="entry name" value="Trypsin-like serine proteases"/>
    <property type="match status" value="1"/>
</dbReference>
<evidence type="ECO:0000256" key="4">
    <source>
        <dbReference type="ARBA" id="ARBA00022801"/>
    </source>
</evidence>
<evidence type="ECO:0000256" key="6">
    <source>
        <dbReference type="ARBA" id="ARBA00022825"/>
    </source>
</evidence>
<dbReference type="EMBL" id="GL732581">
    <property type="protein sequence ID" value="EFX74737.1"/>
    <property type="molecule type" value="Genomic_DNA"/>
</dbReference>
<evidence type="ECO:0000256" key="5">
    <source>
        <dbReference type="ARBA" id="ARBA00022820"/>
    </source>
</evidence>
<dbReference type="InterPro" id="IPR009003">
    <property type="entry name" value="Peptidase_S1_PA"/>
</dbReference>
<dbReference type="PROSITE" id="PS50240">
    <property type="entry name" value="TRYPSIN_DOM"/>
    <property type="match status" value="1"/>
</dbReference>
<dbReference type="MEROPS" id="S01.B33"/>
<evidence type="ECO:0000256" key="8">
    <source>
        <dbReference type="ARBA" id="ARBA00052079"/>
    </source>
</evidence>
<dbReference type="GO" id="GO:0005615">
    <property type="term" value="C:extracellular space"/>
    <property type="evidence" value="ECO:0000318"/>
    <property type="project" value="GO_Central"/>
</dbReference>
<evidence type="ECO:0000259" key="11">
    <source>
        <dbReference type="PROSITE" id="PS50240"/>
    </source>
</evidence>
<comment type="catalytic activity">
    <reaction evidence="8">
        <text>Selective cleavage of 103-Arg-|-Ser-104 and 124-Ile-|-Ile-125 bonds in Limulus clotting factor B to form activated factor B. Cleavage of -Pro-Arg-|-Xaa- bonds in synthetic substrates.</text>
        <dbReference type="EC" id="3.4.21.84"/>
    </reaction>
</comment>
<evidence type="ECO:0000256" key="10">
    <source>
        <dbReference type="SAM" id="Phobius"/>
    </source>
</evidence>
<dbReference type="SMART" id="SM00020">
    <property type="entry name" value="Tryp_SPc"/>
    <property type="match status" value="1"/>
</dbReference>